<dbReference type="RefSeq" id="XP_009223664.1">
    <property type="nucleotide sequence ID" value="XM_009225400.1"/>
</dbReference>
<keyword evidence="4" id="KW-1185">Reference proteome</keyword>
<reference evidence="3" key="4">
    <citation type="journal article" date="2015" name="G3 (Bethesda)">
        <title>Genome sequences of three phytopathogenic species of the Magnaporthaceae family of fungi.</title>
        <authorList>
            <person name="Okagaki L.H."/>
            <person name="Nunes C.C."/>
            <person name="Sailsbery J."/>
            <person name="Clay B."/>
            <person name="Brown D."/>
            <person name="John T."/>
            <person name="Oh Y."/>
            <person name="Young N."/>
            <person name="Fitzgerald M."/>
            <person name="Haas B.J."/>
            <person name="Zeng Q."/>
            <person name="Young S."/>
            <person name="Adiconis X."/>
            <person name="Fan L."/>
            <person name="Levin J.Z."/>
            <person name="Mitchell T.K."/>
            <person name="Okubara P.A."/>
            <person name="Farman M.L."/>
            <person name="Kohn L.M."/>
            <person name="Birren B."/>
            <person name="Ma L.-J."/>
            <person name="Dean R.A."/>
        </authorList>
    </citation>
    <scope>NUCLEOTIDE SEQUENCE</scope>
    <source>
        <strain evidence="3">R3-111a-1</strain>
    </source>
</reference>
<sequence>MKREEMGPRRLQIRTLVGPSHWLAGAGGVPSALVLNTLAIPGSGHLADTISESVGPITRRQVGHGRASAGGRVAPALCIVCSWEGAGQLLVLWPPGGVMKFAATAPASHSSKQAAAFLARQAKARPADEQGKKRPASPPSSTATSSRSSRLLRPLSTPRRWSAGATHRNDDIYRL</sequence>
<reference evidence="3" key="5">
    <citation type="submission" date="2018-04" db="UniProtKB">
        <authorList>
            <consortium name="EnsemblFungi"/>
        </authorList>
    </citation>
    <scope>IDENTIFICATION</scope>
    <source>
        <strain evidence="3">R3-111a-1</strain>
    </source>
</reference>
<evidence type="ECO:0000313" key="4">
    <source>
        <dbReference type="Proteomes" id="UP000006039"/>
    </source>
</evidence>
<feature type="compositionally biased region" description="Low complexity" evidence="1">
    <location>
        <begin position="112"/>
        <end position="121"/>
    </location>
</feature>
<reference evidence="2" key="2">
    <citation type="submission" date="2010-07" db="EMBL/GenBank/DDBJ databases">
        <authorList>
            <consortium name="The Broad Institute Genome Sequencing Platform"/>
            <consortium name="Broad Institute Genome Sequencing Center for Infectious Disease"/>
            <person name="Ma L.-J."/>
            <person name="Dead R."/>
            <person name="Young S."/>
            <person name="Zeng Q."/>
            <person name="Koehrsen M."/>
            <person name="Alvarado L."/>
            <person name="Berlin A."/>
            <person name="Chapman S.B."/>
            <person name="Chen Z."/>
            <person name="Freedman E."/>
            <person name="Gellesch M."/>
            <person name="Goldberg J."/>
            <person name="Griggs A."/>
            <person name="Gujja S."/>
            <person name="Heilman E.R."/>
            <person name="Heiman D."/>
            <person name="Hepburn T."/>
            <person name="Howarth C."/>
            <person name="Jen D."/>
            <person name="Larson L."/>
            <person name="Mehta T."/>
            <person name="Neiman D."/>
            <person name="Pearson M."/>
            <person name="Roberts A."/>
            <person name="Saif S."/>
            <person name="Shea T."/>
            <person name="Shenoy N."/>
            <person name="Sisk P."/>
            <person name="Stolte C."/>
            <person name="Sykes S."/>
            <person name="Walk T."/>
            <person name="White J."/>
            <person name="Yandava C."/>
            <person name="Haas B."/>
            <person name="Nusbaum C."/>
            <person name="Birren B."/>
        </authorList>
    </citation>
    <scope>NUCLEOTIDE SEQUENCE</scope>
    <source>
        <strain evidence="2">R3-111a-1</strain>
    </source>
</reference>
<evidence type="ECO:0000256" key="1">
    <source>
        <dbReference type="SAM" id="MobiDB-lite"/>
    </source>
</evidence>
<feature type="region of interest" description="Disordered" evidence="1">
    <location>
        <begin position="112"/>
        <end position="175"/>
    </location>
</feature>
<proteinExistence type="predicted"/>
<reference evidence="2" key="3">
    <citation type="submission" date="2010-09" db="EMBL/GenBank/DDBJ databases">
        <title>Annotation of Gaeumannomyces graminis var. tritici R3-111a-1.</title>
        <authorList>
            <consortium name="The Broad Institute Genome Sequencing Platform"/>
            <person name="Ma L.-J."/>
            <person name="Dead R."/>
            <person name="Young S.K."/>
            <person name="Zeng Q."/>
            <person name="Gargeya S."/>
            <person name="Fitzgerald M."/>
            <person name="Haas B."/>
            <person name="Abouelleil A."/>
            <person name="Alvarado L."/>
            <person name="Arachchi H.M."/>
            <person name="Berlin A."/>
            <person name="Brown A."/>
            <person name="Chapman S.B."/>
            <person name="Chen Z."/>
            <person name="Dunbar C."/>
            <person name="Freedman E."/>
            <person name="Gearin G."/>
            <person name="Gellesch M."/>
            <person name="Goldberg J."/>
            <person name="Griggs A."/>
            <person name="Gujja S."/>
            <person name="Heiman D."/>
            <person name="Howarth C."/>
            <person name="Larson L."/>
            <person name="Lui A."/>
            <person name="MacDonald P.J.P."/>
            <person name="Mehta T."/>
            <person name="Montmayeur A."/>
            <person name="Murphy C."/>
            <person name="Neiman D."/>
            <person name="Pearson M."/>
            <person name="Priest M."/>
            <person name="Roberts A."/>
            <person name="Saif S."/>
            <person name="Shea T."/>
            <person name="Shenoy N."/>
            <person name="Sisk P."/>
            <person name="Stolte C."/>
            <person name="Sykes S."/>
            <person name="Yandava C."/>
            <person name="Wortman J."/>
            <person name="Nusbaum C."/>
            <person name="Birren B."/>
        </authorList>
    </citation>
    <scope>NUCLEOTIDE SEQUENCE</scope>
    <source>
        <strain evidence="2">R3-111a-1</strain>
    </source>
</reference>
<protein>
    <submittedName>
        <fullName evidence="2 3">Uncharacterized protein</fullName>
    </submittedName>
</protein>
<evidence type="ECO:0000313" key="3">
    <source>
        <dbReference type="EnsemblFungi" id="EJT73720"/>
    </source>
</evidence>
<organism evidence="2">
    <name type="scientific">Gaeumannomyces tritici (strain R3-111a-1)</name>
    <name type="common">Wheat and barley take-all root rot fungus</name>
    <name type="synonym">Gaeumannomyces graminis var. tritici</name>
    <dbReference type="NCBI Taxonomy" id="644352"/>
    <lineage>
        <taxon>Eukaryota</taxon>
        <taxon>Fungi</taxon>
        <taxon>Dikarya</taxon>
        <taxon>Ascomycota</taxon>
        <taxon>Pezizomycotina</taxon>
        <taxon>Sordariomycetes</taxon>
        <taxon>Sordariomycetidae</taxon>
        <taxon>Magnaporthales</taxon>
        <taxon>Magnaporthaceae</taxon>
        <taxon>Gaeumannomyces</taxon>
    </lineage>
</organism>
<evidence type="ECO:0000313" key="2">
    <source>
        <dbReference type="EMBL" id="EJT73720.1"/>
    </source>
</evidence>
<dbReference type="HOGENOM" id="CLU_1532652_0_0_1"/>
<gene>
    <name evidence="3" type="primary">20348034</name>
    <name evidence="2" type="ORF">GGTG_07576</name>
</gene>
<dbReference type="Proteomes" id="UP000006039">
    <property type="component" value="Unassembled WGS sequence"/>
</dbReference>
<dbReference type="EMBL" id="GL385398">
    <property type="protein sequence ID" value="EJT73720.1"/>
    <property type="molecule type" value="Genomic_DNA"/>
</dbReference>
<dbReference type="AlphaFoldDB" id="J3P228"/>
<dbReference type="VEuPathDB" id="FungiDB:GGTG_07576"/>
<name>J3P228_GAET3</name>
<reference evidence="4" key="1">
    <citation type="submission" date="2010-07" db="EMBL/GenBank/DDBJ databases">
        <title>The genome sequence of Gaeumannomyces graminis var. tritici strain R3-111a-1.</title>
        <authorList>
            <consortium name="The Broad Institute Genome Sequencing Platform"/>
            <person name="Ma L.-J."/>
            <person name="Dead R."/>
            <person name="Young S."/>
            <person name="Zeng Q."/>
            <person name="Koehrsen M."/>
            <person name="Alvarado L."/>
            <person name="Berlin A."/>
            <person name="Chapman S.B."/>
            <person name="Chen Z."/>
            <person name="Freedman E."/>
            <person name="Gellesch M."/>
            <person name="Goldberg J."/>
            <person name="Griggs A."/>
            <person name="Gujja S."/>
            <person name="Heilman E.R."/>
            <person name="Heiman D."/>
            <person name="Hepburn T."/>
            <person name="Howarth C."/>
            <person name="Jen D."/>
            <person name="Larson L."/>
            <person name="Mehta T."/>
            <person name="Neiman D."/>
            <person name="Pearson M."/>
            <person name="Roberts A."/>
            <person name="Saif S."/>
            <person name="Shea T."/>
            <person name="Shenoy N."/>
            <person name="Sisk P."/>
            <person name="Stolte C."/>
            <person name="Sykes S."/>
            <person name="Walk T."/>
            <person name="White J."/>
            <person name="Yandava C."/>
            <person name="Haas B."/>
            <person name="Nusbaum C."/>
            <person name="Birren B."/>
        </authorList>
    </citation>
    <scope>NUCLEOTIDE SEQUENCE [LARGE SCALE GENOMIC DNA]</scope>
    <source>
        <strain evidence="4">R3-111a-1</strain>
    </source>
</reference>
<feature type="compositionally biased region" description="Low complexity" evidence="1">
    <location>
        <begin position="139"/>
        <end position="160"/>
    </location>
</feature>
<accession>J3P228</accession>
<dbReference type="GeneID" id="20348034"/>
<dbReference type="EnsemblFungi" id="EJT73720">
    <property type="protein sequence ID" value="EJT73720"/>
    <property type="gene ID" value="GGTG_07576"/>
</dbReference>